<evidence type="ECO:0000256" key="3">
    <source>
        <dbReference type="ARBA" id="ARBA00004406"/>
    </source>
</evidence>
<evidence type="ECO:0000256" key="6">
    <source>
        <dbReference type="ARBA" id="ARBA00022723"/>
    </source>
</evidence>
<dbReference type="InterPro" id="IPR036396">
    <property type="entry name" value="Cyt_P450_sf"/>
</dbReference>
<dbReference type="GO" id="GO:0006805">
    <property type="term" value="P:xenobiotic metabolic process"/>
    <property type="evidence" value="ECO:0007669"/>
    <property type="project" value="TreeGrafter"/>
</dbReference>
<dbReference type="GO" id="GO:0020037">
    <property type="term" value="F:heme binding"/>
    <property type="evidence" value="ECO:0007669"/>
    <property type="project" value="InterPro"/>
</dbReference>
<dbReference type="GO" id="GO:0005789">
    <property type="term" value="C:endoplasmic reticulum membrane"/>
    <property type="evidence" value="ECO:0007669"/>
    <property type="project" value="UniProtKB-SubCell"/>
</dbReference>
<proteinExistence type="inferred from homology"/>
<dbReference type="GO" id="GO:0005506">
    <property type="term" value="F:iron ion binding"/>
    <property type="evidence" value="ECO:0007669"/>
    <property type="project" value="InterPro"/>
</dbReference>
<keyword evidence="9" id="KW-0560">Oxidoreductase</keyword>
<dbReference type="FunFam" id="1.10.630.10:FF:000238">
    <property type="entry name" value="Cytochrome P450 2A6"/>
    <property type="match status" value="1"/>
</dbReference>
<evidence type="ECO:0000256" key="10">
    <source>
        <dbReference type="ARBA" id="ARBA00023004"/>
    </source>
</evidence>
<keyword evidence="11" id="KW-0503">Monooxygenase</keyword>
<keyword evidence="12" id="KW-0472">Membrane</keyword>
<organism evidence="13 14">
    <name type="scientific">Malurus cyaneus samueli</name>
    <dbReference type="NCBI Taxonomy" id="2593467"/>
    <lineage>
        <taxon>Eukaryota</taxon>
        <taxon>Metazoa</taxon>
        <taxon>Chordata</taxon>
        <taxon>Craniata</taxon>
        <taxon>Vertebrata</taxon>
        <taxon>Euteleostomi</taxon>
        <taxon>Archelosauria</taxon>
        <taxon>Archosauria</taxon>
        <taxon>Dinosauria</taxon>
        <taxon>Saurischia</taxon>
        <taxon>Theropoda</taxon>
        <taxon>Coelurosauria</taxon>
        <taxon>Aves</taxon>
        <taxon>Neognathae</taxon>
        <taxon>Neoaves</taxon>
        <taxon>Telluraves</taxon>
        <taxon>Australaves</taxon>
        <taxon>Passeriformes</taxon>
        <taxon>Meliphagoidea</taxon>
        <taxon>Maluridae</taxon>
        <taxon>Malurus</taxon>
    </lineage>
</organism>
<evidence type="ECO:0000256" key="9">
    <source>
        <dbReference type="ARBA" id="ARBA00023002"/>
    </source>
</evidence>
<evidence type="ECO:0000256" key="12">
    <source>
        <dbReference type="ARBA" id="ARBA00023136"/>
    </source>
</evidence>
<accession>A0A8C5UGP8</accession>
<dbReference type="InterPro" id="IPR002401">
    <property type="entry name" value="Cyt_P450_E_grp-I"/>
</dbReference>
<dbReference type="AlphaFoldDB" id="A0A8C5UGP8"/>
<dbReference type="PANTHER" id="PTHR24300">
    <property type="entry name" value="CYTOCHROME P450 508A4-RELATED"/>
    <property type="match status" value="1"/>
</dbReference>
<comment type="subcellular location">
    <subcellularLocation>
        <location evidence="3">Endoplasmic reticulum membrane</location>
        <topology evidence="3">Peripheral membrane protein</topology>
    </subcellularLocation>
    <subcellularLocation>
        <location evidence="2">Microsome membrane</location>
        <topology evidence="2">Peripheral membrane protein</topology>
    </subcellularLocation>
</comment>
<dbReference type="GO" id="GO:0016712">
    <property type="term" value="F:oxidoreductase activity, acting on paired donors, with incorporation or reduction of molecular oxygen, reduced flavin or flavoprotein as one donor, and incorporation of one atom of oxygen"/>
    <property type="evidence" value="ECO:0007669"/>
    <property type="project" value="TreeGrafter"/>
</dbReference>
<name>A0A8C5UGP8_9PASS</name>
<evidence type="ECO:0000256" key="8">
    <source>
        <dbReference type="ARBA" id="ARBA00022848"/>
    </source>
</evidence>
<reference evidence="13" key="1">
    <citation type="submission" date="2025-08" db="UniProtKB">
        <authorList>
            <consortium name="Ensembl"/>
        </authorList>
    </citation>
    <scope>IDENTIFICATION</scope>
</reference>
<keyword evidence="8" id="KW-0492">Microsome</keyword>
<keyword evidence="14" id="KW-1185">Reference proteome</keyword>
<dbReference type="InterPro" id="IPR050182">
    <property type="entry name" value="Cytochrome_P450_fam2"/>
</dbReference>
<evidence type="ECO:0000313" key="14">
    <source>
        <dbReference type="Proteomes" id="UP000694560"/>
    </source>
</evidence>
<dbReference type="InterPro" id="IPR001128">
    <property type="entry name" value="Cyt_P450"/>
</dbReference>
<evidence type="ECO:0000256" key="5">
    <source>
        <dbReference type="ARBA" id="ARBA00022617"/>
    </source>
</evidence>
<keyword evidence="7" id="KW-0256">Endoplasmic reticulum</keyword>
<protein>
    <submittedName>
        <fullName evidence="13">Uncharacterized protein</fullName>
    </submittedName>
</protein>
<sequence>MAEGILMSNGLIWKQQRNFGFGTLRKLGMGNKGMERGIQTEAHYLVECRKSVDPSFPIVHAVSNVICAVVFGHRFSLEDKNFHQLMEAYNRIICEVFQWAAEHLPGSLQKPLLSRDFVRSFVRQEIKSHREKGRTGEPEDFIDFYLDQIEKTKNVPNSTFDEDNMVQSVFDLFLGGSETTATTLRWALLYMLIYPDIQEKVQKELDTVLSPSHLICYEDRKKLPYTYAVIHEILRFSSIILITIPREAVKDTTILGYHIPKVQISLLFQCDLWP</sequence>
<keyword evidence="10" id="KW-0408">Iron</keyword>
<dbReference type="Ensembl" id="ENSMCST00000019409.1">
    <property type="protein sequence ID" value="ENSMCSP00000018934.1"/>
    <property type="gene ID" value="ENSMCSG00000013268.1"/>
</dbReference>
<evidence type="ECO:0000256" key="4">
    <source>
        <dbReference type="ARBA" id="ARBA00010617"/>
    </source>
</evidence>
<evidence type="ECO:0000256" key="1">
    <source>
        <dbReference type="ARBA" id="ARBA00001971"/>
    </source>
</evidence>
<dbReference type="Pfam" id="PF00067">
    <property type="entry name" value="p450"/>
    <property type="match status" value="1"/>
</dbReference>
<dbReference type="Proteomes" id="UP000694560">
    <property type="component" value="Unplaced"/>
</dbReference>
<evidence type="ECO:0000256" key="11">
    <source>
        <dbReference type="ARBA" id="ARBA00023033"/>
    </source>
</evidence>
<dbReference type="SUPFAM" id="SSF48264">
    <property type="entry name" value="Cytochrome P450"/>
    <property type="match status" value="1"/>
</dbReference>
<dbReference type="GO" id="GO:0006082">
    <property type="term" value="P:organic acid metabolic process"/>
    <property type="evidence" value="ECO:0007669"/>
    <property type="project" value="TreeGrafter"/>
</dbReference>
<comment type="similarity">
    <text evidence="4">Belongs to the cytochrome P450 family.</text>
</comment>
<keyword evidence="5" id="KW-0349">Heme</keyword>
<dbReference type="Gene3D" id="1.10.630.10">
    <property type="entry name" value="Cytochrome P450"/>
    <property type="match status" value="1"/>
</dbReference>
<evidence type="ECO:0000313" key="13">
    <source>
        <dbReference type="Ensembl" id="ENSMCSP00000018934.1"/>
    </source>
</evidence>
<dbReference type="PRINTS" id="PR00385">
    <property type="entry name" value="P450"/>
</dbReference>
<keyword evidence="6" id="KW-0479">Metal-binding</keyword>
<reference evidence="13" key="2">
    <citation type="submission" date="2025-09" db="UniProtKB">
        <authorList>
            <consortium name="Ensembl"/>
        </authorList>
    </citation>
    <scope>IDENTIFICATION</scope>
</reference>
<dbReference type="PANTHER" id="PTHR24300:SF134">
    <property type="entry name" value="CYTOCHROME P450, FAMILY 2, SUBFAMILY AB, POLYPEPTIDE 2-RELATED"/>
    <property type="match status" value="1"/>
</dbReference>
<comment type="cofactor">
    <cofactor evidence="1">
        <name>heme</name>
        <dbReference type="ChEBI" id="CHEBI:30413"/>
    </cofactor>
</comment>
<evidence type="ECO:0000256" key="7">
    <source>
        <dbReference type="ARBA" id="ARBA00022824"/>
    </source>
</evidence>
<evidence type="ECO:0000256" key="2">
    <source>
        <dbReference type="ARBA" id="ARBA00004174"/>
    </source>
</evidence>
<dbReference type="PRINTS" id="PR00463">
    <property type="entry name" value="EP450I"/>
</dbReference>